<evidence type="ECO:0000256" key="1">
    <source>
        <dbReference type="SAM" id="MobiDB-lite"/>
    </source>
</evidence>
<dbReference type="VEuPathDB" id="MicrosporidiaDB:CWI39_1272p0010"/>
<organism evidence="3 4">
    <name type="scientific">Hamiltosporidium magnivora</name>
    <dbReference type="NCBI Taxonomy" id="148818"/>
    <lineage>
        <taxon>Eukaryota</taxon>
        <taxon>Fungi</taxon>
        <taxon>Fungi incertae sedis</taxon>
        <taxon>Microsporidia</taxon>
        <taxon>Dubosqiidae</taxon>
        <taxon>Hamiltosporidium</taxon>
    </lineage>
</organism>
<protein>
    <submittedName>
        <fullName evidence="3">Uncharacterized protein</fullName>
    </submittedName>
</protein>
<dbReference type="Proteomes" id="UP000291404">
    <property type="component" value="Unassembled WGS sequence"/>
</dbReference>
<dbReference type="EMBL" id="PITI01000657">
    <property type="protein sequence ID" value="TBU05236.1"/>
    <property type="molecule type" value="Genomic_DNA"/>
</dbReference>
<sequence>MEHSFMFIFLLKCIKLAAFESEDEYLNQLLREFGELTFMEENQFISENIHNKSDIALVILNDLNIFPGLFKLDLLKEYVNKYEKVTFREKGTSNLQKNILLDFIIETANKIDELFSESGCDIVFENSKKKESFDIIKVQEKLKDKNIDFEIKNIIEFLYIFVEFIPQKLFLQINTILEDTYYELIREEPDRTFEEKKLLRGIISETLFKNVSSEISKNTKIKAANDADEVKKSDSEVQKCKLHPPAISLPSSSYTTITPPPPSQTCSKMQNSGLDT</sequence>
<accession>A0A4Q9LCC0</accession>
<feature type="chain" id="PRO_5020518053" evidence="2">
    <location>
        <begin position="19"/>
        <end position="276"/>
    </location>
</feature>
<feature type="signal peptide" evidence="2">
    <location>
        <begin position="1"/>
        <end position="18"/>
    </location>
</feature>
<evidence type="ECO:0000256" key="2">
    <source>
        <dbReference type="SAM" id="SignalP"/>
    </source>
</evidence>
<feature type="non-terminal residue" evidence="3">
    <location>
        <position position="276"/>
    </location>
</feature>
<feature type="compositionally biased region" description="Low complexity" evidence="1">
    <location>
        <begin position="248"/>
        <end position="257"/>
    </location>
</feature>
<evidence type="ECO:0000313" key="3">
    <source>
        <dbReference type="EMBL" id="TBU05236.1"/>
    </source>
</evidence>
<comment type="caution">
    <text evidence="3">The sequence shown here is derived from an EMBL/GenBank/DDBJ whole genome shotgun (WGS) entry which is preliminary data.</text>
</comment>
<keyword evidence="2" id="KW-0732">Signal</keyword>
<keyword evidence="4" id="KW-1185">Reference proteome</keyword>
<dbReference type="VEuPathDB" id="MicrosporidiaDB:CWI36_0657p0010"/>
<dbReference type="AlphaFoldDB" id="A0A4Q9LCC0"/>
<name>A0A4Q9LCC0_9MICR</name>
<gene>
    <name evidence="3" type="ORF">CWI36_0657p0010</name>
</gene>
<evidence type="ECO:0000313" key="4">
    <source>
        <dbReference type="Proteomes" id="UP000291404"/>
    </source>
</evidence>
<feature type="region of interest" description="Disordered" evidence="1">
    <location>
        <begin position="244"/>
        <end position="276"/>
    </location>
</feature>
<proteinExistence type="predicted"/>
<reference evidence="3 4" key="1">
    <citation type="submission" date="2017-12" db="EMBL/GenBank/DDBJ databases">
        <authorList>
            <person name="Pombert J.-F."/>
            <person name="Haag K.L."/>
            <person name="Ebert D."/>
        </authorList>
    </citation>
    <scope>NUCLEOTIDE SEQUENCE [LARGE SCALE GENOMIC DNA]</scope>
    <source>
        <strain evidence="3">BE-OM-2</strain>
    </source>
</reference>